<dbReference type="RefSeq" id="WP_183361347.1">
    <property type="nucleotide sequence ID" value="NZ_BLXZ01000004.1"/>
</dbReference>
<gene>
    <name evidence="10 14" type="primary">grpE</name>
    <name evidence="14" type="ORF">GMLC_23770</name>
</gene>
<keyword evidence="15" id="KW-1185">Reference proteome</keyword>
<dbReference type="InterPro" id="IPR013805">
    <property type="entry name" value="GrpE_CC"/>
</dbReference>
<protein>
    <recommendedName>
        <fullName evidence="8 10">Protein GrpE</fullName>
    </recommendedName>
    <alternativeName>
        <fullName evidence="9 10">HSP-70 cofactor</fullName>
    </alternativeName>
</protein>
<dbReference type="SUPFAM" id="SSF58014">
    <property type="entry name" value="Coiled-coil domain of nucleotide exchange factor GrpE"/>
    <property type="match status" value="1"/>
</dbReference>
<comment type="caution">
    <text evidence="14">The sequence shown here is derived from an EMBL/GenBank/DDBJ whole genome shotgun (WGS) entry which is preliminary data.</text>
</comment>
<evidence type="ECO:0000256" key="13">
    <source>
        <dbReference type="SAM" id="MobiDB-lite"/>
    </source>
</evidence>
<dbReference type="Gene3D" id="2.30.22.10">
    <property type="entry name" value="Head domain of nucleotide exchange factor GrpE"/>
    <property type="match status" value="1"/>
</dbReference>
<dbReference type="EMBL" id="BLXZ01000004">
    <property type="protein sequence ID" value="GFO68798.1"/>
    <property type="molecule type" value="Genomic_DNA"/>
</dbReference>
<dbReference type="SUPFAM" id="SSF51064">
    <property type="entry name" value="Head domain of nucleotide exchange factor GrpE"/>
    <property type="match status" value="1"/>
</dbReference>
<comment type="subcellular location">
    <subcellularLocation>
        <location evidence="1 10">Cytoplasm</location>
    </subcellularLocation>
</comment>
<dbReference type="InterPro" id="IPR009012">
    <property type="entry name" value="GrpE_head"/>
</dbReference>
<keyword evidence="5 10" id="KW-0346">Stress response</keyword>
<dbReference type="GO" id="GO:0051082">
    <property type="term" value="F:unfolded protein binding"/>
    <property type="evidence" value="ECO:0007669"/>
    <property type="project" value="TreeGrafter"/>
</dbReference>
<dbReference type="GO" id="GO:0042803">
    <property type="term" value="F:protein homodimerization activity"/>
    <property type="evidence" value="ECO:0007669"/>
    <property type="project" value="InterPro"/>
</dbReference>
<accession>A0A6V8N8A9</accession>
<feature type="region of interest" description="Disordered" evidence="13">
    <location>
        <begin position="1"/>
        <end position="35"/>
    </location>
</feature>
<dbReference type="GO" id="GO:0051087">
    <property type="term" value="F:protein-folding chaperone binding"/>
    <property type="evidence" value="ECO:0007669"/>
    <property type="project" value="InterPro"/>
</dbReference>
<dbReference type="NCBIfam" id="NF010748">
    <property type="entry name" value="PRK14150.1"/>
    <property type="match status" value="1"/>
</dbReference>
<evidence type="ECO:0000256" key="8">
    <source>
        <dbReference type="ARBA" id="ARBA00072274"/>
    </source>
</evidence>
<evidence type="ECO:0000256" key="10">
    <source>
        <dbReference type="HAMAP-Rule" id="MF_01151"/>
    </source>
</evidence>
<dbReference type="CDD" id="cd00446">
    <property type="entry name" value="GrpE"/>
    <property type="match status" value="1"/>
</dbReference>
<dbReference type="HAMAP" id="MF_01151">
    <property type="entry name" value="GrpE"/>
    <property type="match status" value="1"/>
</dbReference>
<dbReference type="Proteomes" id="UP000587586">
    <property type="component" value="Unassembled WGS sequence"/>
</dbReference>
<evidence type="ECO:0000256" key="6">
    <source>
        <dbReference type="ARBA" id="ARBA00023186"/>
    </source>
</evidence>
<evidence type="ECO:0000256" key="9">
    <source>
        <dbReference type="ARBA" id="ARBA00076414"/>
    </source>
</evidence>
<keyword evidence="6 10" id="KW-0143">Chaperone</keyword>
<dbReference type="NCBIfam" id="NF010755">
    <property type="entry name" value="PRK14158.1"/>
    <property type="match status" value="1"/>
</dbReference>
<evidence type="ECO:0000256" key="1">
    <source>
        <dbReference type="ARBA" id="ARBA00004496"/>
    </source>
</evidence>
<comment type="function">
    <text evidence="7 10 11">Participates actively in the response to hyperosmotic and heat shock by preventing the aggregation of stress-denatured proteins, in association with DnaK and GrpE. It is the nucleotide exchange factor for DnaK and may function as a thermosensor. Unfolded proteins bind initially to DnaJ; upon interaction with the DnaJ-bound protein, DnaK hydrolyzes its bound ATP, resulting in the formation of a stable complex. GrpE releases ADP from DnaK; ATP binding to DnaK triggers the release of the substrate protein, thus completing the reaction cycle. Several rounds of ATP-dependent interactions between DnaJ, DnaK and GrpE are required for fully efficient folding.</text>
</comment>
<dbReference type="Gene3D" id="3.90.20.20">
    <property type="match status" value="1"/>
</dbReference>
<evidence type="ECO:0000256" key="2">
    <source>
        <dbReference type="ARBA" id="ARBA00009054"/>
    </source>
</evidence>
<dbReference type="AlphaFoldDB" id="A0A6V8N8A9"/>
<evidence type="ECO:0000313" key="15">
    <source>
        <dbReference type="Proteomes" id="UP000587586"/>
    </source>
</evidence>
<evidence type="ECO:0000256" key="12">
    <source>
        <dbReference type="RuleBase" id="RU004478"/>
    </source>
</evidence>
<evidence type="ECO:0000256" key="7">
    <source>
        <dbReference type="ARBA" id="ARBA00053401"/>
    </source>
</evidence>
<evidence type="ECO:0000256" key="3">
    <source>
        <dbReference type="ARBA" id="ARBA00011738"/>
    </source>
</evidence>
<proteinExistence type="inferred from homology"/>
<dbReference type="GO" id="GO:0000774">
    <property type="term" value="F:adenyl-nucleotide exchange factor activity"/>
    <property type="evidence" value="ECO:0007669"/>
    <property type="project" value="InterPro"/>
</dbReference>
<dbReference type="PRINTS" id="PR00773">
    <property type="entry name" value="GRPEPROTEIN"/>
</dbReference>
<comment type="subunit">
    <text evidence="3 10">Homodimer.</text>
</comment>
<evidence type="ECO:0000256" key="11">
    <source>
        <dbReference type="RuleBase" id="RU000639"/>
    </source>
</evidence>
<keyword evidence="4 10" id="KW-0963">Cytoplasm</keyword>
<comment type="similarity">
    <text evidence="2 10 12">Belongs to the GrpE family.</text>
</comment>
<evidence type="ECO:0000256" key="4">
    <source>
        <dbReference type="ARBA" id="ARBA00022490"/>
    </source>
</evidence>
<dbReference type="PROSITE" id="PS01071">
    <property type="entry name" value="GRPE"/>
    <property type="match status" value="1"/>
</dbReference>
<evidence type="ECO:0000256" key="5">
    <source>
        <dbReference type="ARBA" id="ARBA00023016"/>
    </source>
</evidence>
<dbReference type="GO" id="GO:0006457">
    <property type="term" value="P:protein folding"/>
    <property type="evidence" value="ECO:0007669"/>
    <property type="project" value="InterPro"/>
</dbReference>
<dbReference type="Pfam" id="PF01025">
    <property type="entry name" value="GrpE"/>
    <property type="match status" value="1"/>
</dbReference>
<reference evidence="15" key="1">
    <citation type="submission" date="2020-06" db="EMBL/GenBank/DDBJ databases">
        <title>Draft genomic sequecing of Geomonas sp. Red745.</title>
        <authorList>
            <person name="Itoh H."/>
            <person name="Xu Z.X."/>
            <person name="Ushijima N."/>
            <person name="Masuda Y."/>
            <person name="Shiratori Y."/>
            <person name="Senoo K."/>
        </authorList>
    </citation>
    <scope>NUCLEOTIDE SEQUENCE [LARGE SCALE GENOMIC DNA]</scope>
    <source>
        <strain evidence="15">Red745</strain>
    </source>
</reference>
<name>A0A6V8N8A9_9BACT</name>
<dbReference type="PANTHER" id="PTHR21237:SF23">
    <property type="entry name" value="GRPE PROTEIN HOMOLOG, MITOCHONDRIAL"/>
    <property type="match status" value="1"/>
</dbReference>
<sequence length="195" mass="21636">MDLKKKHGNQQEPKKEEAAQAASQDHVELSTPASDADRIKELEEALAAKGLESATNWDKFLRERADLENFRKRTQREKEEILKYGNEQLILEVLPAVDNMERAIAHASEEGLTAIIEGVKLTLSMLQGALKKFGVTAVESAPGTVFDPSFHQAMAQVETADQQPNTVVAEFQKGYLLNERLLRPAMVTVAIAPKQ</sequence>
<dbReference type="InterPro" id="IPR000740">
    <property type="entry name" value="GrpE"/>
</dbReference>
<evidence type="ECO:0000313" key="14">
    <source>
        <dbReference type="EMBL" id="GFO68798.1"/>
    </source>
</evidence>
<dbReference type="FunFam" id="2.30.22.10:FF:000001">
    <property type="entry name" value="Protein GrpE"/>
    <property type="match status" value="1"/>
</dbReference>
<dbReference type="PANTHER" id="PTHR21237">
    <property type="entry name" value="GRPE PROTEIN"/>
    <property type="match status" value="1"/>
</dbReference>
<dbReference type="GO" id="GO:0005829">
    <property type="term" value="C:cytosol"/>
    <property type="evidence" value="ECO:0007669"/>
    <property type="project" value="TreeGrafter"/>
</dbReference>
<dbReference type="NCBIfam" id="NF010738">
    <property type="entry name" value="PRK14140.1"/>
    <property type="match status" value="1"/>
</dbReference>
<organism evidence="14 15">
    <name type="scientific">Geomonas limicola</name>
    <dbReference type="NCBI Taxonomy" id="2740186"/>
    <lineage>
        <taxon>Bacteria</taxon>
        <taxon>Pseudomonadati</taxon>
        <taxon>Thermodesulfobacteriota</taxon>
        <taxon>Desulfuromonadia</taxon>
        <taxon>Geobacterales</taxon>
        <taxon>Geobacteraceae</taxon>
        <taxon>Geomonas</taxon>
    </lineage>
</organism>